<feature type="binding site" evidence="8">
    <location>
        <position position="8"/>
    </location>
    <ligand>
        <name>Mg(2+)</name>
        <dbReference type="ChEBI" id="CHEBI:18420"/>
    </ligand>
</feature>
<evidence type="ECO:0000259" key="9">
    <source>
        <dbReference type="Pfam" id="PF01850"/>
    </source>
</evidence>
<name>A0A1I4A3P3_9ACTN</name>
<dbReference type="GO" id="GO:0000287">
    <property type="term" value="F:magnesium ion binding"/>
    <property type="evidence" value="ECO:0007669"/>
    <property type="project" value="UniProtKB-UniRule"/>
</dbReference>
<evidence type="ECO:0000256" key="1">
    <source>
        <dbReference type="ARBA" id="ARBA00001946"/>
    </source>
</evidence>
<gene>
    <name evidence="8" type="primary">vapC</name>
    <name evidence="10" type="ORF">SAMN05216275_12734</name>
</gene>
<sequence length="135" mass="14307">MARRLILDTGVLIAAERGRASADAVIGDADDVAIAAITVAELLVGVEMADAARRPGRQAFVDEILALIPVEEYTTDVARVHARLMAHVRREGKTRGAYDLLIAATAATTARTVITMDSSAAFDDLPGVRAQVVPR</sequence>
<dbReference type="Proteomes" id="UP000199111">
    <property type="component" value="Unassembled WGS sequence"/>
</dbReference>
<dbReference type="PANTHER" id="PTHR33653:SF1">
    <property type="entry name" value="RIBONUCLEASE VAPC2"/>
    <property type="match status" value="1"/>
</dbReference>
<dbReference type="InterPro" id="IPR029060">
    <property type="entry name" value="PIN-like_dom_sf"/>
</dbReference>
<keyword evidence="5 8" id="KW-0378">Hydrolase</keyword>
<protein>
    <recommendedName>
        <fullName evidence="8">Ribonuclease VapC</fullName>
        <shortName evidence="8">RNase VapC</shortName>
        <ecNumber evidence="8">3.1.-.-</ecNumber>
    </recommendedName>
    <alternativeName>
        <fullName evidence="8">Toxin VapC</fullName>
    </alternativeName>
</protein>
<evidence type="ECO:0000256" key="7">
    <source>
        <dbReference type="ARBA" id="ARBA00038093"/>
    </source>
</evidence>
<evidence type="ECO:0000256" key="6">
    <source>
        <dbReference type="ARBA" id="ARBA00022842"/>
    </source>
</evidence>
<keyword evidence="4 8" id="KW-0479">Metal-binding</keyword>
<dbReference type="InterPro" id="IPR050556">
    <property type="entry name" value="Type_II_TA_system_RNase"/>
</dbReference>
<keyword evidence="2 8" id="KW-1277">Toxin-antitoxin system</keyword>
<evidence type="ECO:0000256" key="2">
    <source>
        <dbReference type="ARBA" id="ARBA00022649"/>
    </source>
</evidence>
<dbReference type="Pfam" id="PF01850">
    <property type="entry name" value="PIN"/>
    <property type="match status" value="1"/>
</dbReference>
<evidence type="ECO:0000313" key="11">
    <source>
        <dbReference type="Proteomes" id="UP000199111"/>
    </source>
</evidence>
<dbReference type="InterPro" id="IPR022907">
    <property type="entry name" value="VapC_family"/>
</dbReference>
<dbReference type="GO" id="GO:0016787">
    <property type="term" value="F:hydrolase activity"/>
    <property type="evidence" value="ECO:0007669"/>
    <property type="project" value="UniProtKB-KW"/>
</dbReference>
<keyword evidence="3 8" id="KW-0540">Nuclease</keyword>
<dbReference type="SUPFAM" id="SSF88723">
    <property type="entry name" value="PIN domain-like"/>
    <property type="match status" value="1"/>
</dbReference>
<reference evidence="11" key="1">
    <citation type="submission" date="2016-10" db="EMBL/GenBank/DDBJ databases">
        <authorList>
            <person name="Varghese N."/>
            <person name="Submissions S."/>
        </authorList>
    </citation>
    <scope>NUCLEOTIDE SEQUENCE [LARGE SCALE GENOMIC DNA]</scope>
    <source>
        <strain evidence="11">CGMCC 4.2126</strain>
    </source>
</reference>
<evidence type="ECO:0000313" key="10">
    <source>
        <dbReference type="EMBL" id="SFK50943.1"/>
    </source>
</evidence>
<evidence type="ECO:0000256" key="5">
    <source>
        <dbReference type="ARBA" id="ARBA00022801"/>
    </source>
</evidence>
<comment type="similarity">
    <text evidence="7 8">Belongs to the PINc/VapC protein family.</text>
</comment>
<dbReference type="AlphaFoldDB" id="A0A1I4A3P3"/>
<dbReference type="GO" id="GO:0090729">
    <property type="term" value="F:toxin activity"/>
    <property type="evidence" value="ECO:0007669"/>
    <property type="project" value="UniProtKB-KW"/>
</dbReference>
<proteinExistence type="inferred from homology"/>
<dbReference type="Gene3D" id="3.40.50.1010">
    <property type="entry name" value="5'-nuclease"/>
    <property type="match status" value="1"/>
</dbReference>
<dbReference type="HAMAP" id="MF_00265">
    <property type="entry name" value="VapC_Nob1"/>
    <property type="match status" value="1"/>
</dbReference>
<keyword evidence="8" id="KW-0800">Toxin</keyword>
<dbReference type="EC" id="3.1.-.-" evidence="8"/>
<keyword evidence="11" id="KW-1185">Reference proteome</keyword>
<evidence type="ECO:0000256" key="4">
    <source>
        <dbReference type="ARBA" id="ARBA00022723"/>
    </source>
</evidence>
<comment type="function">
    <text evidence="8">Toxic component of a toxin-antitoxin (TA) system. An RNase.</text>
</comment>
<keyword evidence="6 8" id="KW-0460">Magnesium</keyword>
<feature type="binding site" evidence="8">
    <location>
        <position position="99"/>
    </location>
    <ligand>
        <name>Mg(2+)</name>
        <dbReference type="ChEBI" id="CHEBI:18420"/>
    </ligand>
</feature>
<organism evidence="10 11">
    <name type="scientific">Streptosporangium canum</name>
    <dbReference type="NCBI Taxonomy" id="324952"/>
    <lineage>
        <taxon>Bacteria</taxon>
        <taxon>Bacillati</taxon>
        <taxon>Actinomycetota</taxon>
        <taxon>Actinomycetes</taxon>
        <taxon>Streptosporangiales</taxon>
        <taxon>Streptosporangiaceae</taxon>
        <taxon>Streptosporangium</taxon>
    </lineage>
</organism>
<dbReference type="EMBL" id="FOQY01000027">
    <property type="protein sequence ID" value="SFK50943.1"/>
    <property type="molecule type" value="Genomic_DNA"/>
</dbReference>
<dbReference type="GeneID" id="96301725"/>
<dbReference type="GO" id="GO:0004540">
    <property type="term" value="F:RNA nuclease activity"/>
    <property type="evidence" value="ECO:0007669"/>
    <property type="project" value="InterPro"/>
</dbReference>
<evidence type="ECO:0000256" key="8">
    <source>
        <dbReference type="HAMAP-Rule" id="MF_00265"/>
    </source>
</evidence>
<dbReference type="RefSeq" id="WP_093890331.1">
    <property type="nucleotide sequence ID" value="NZ_FOQY01000027.1"/>
</dbReference>
<accession>A0A1I4A3P3</accession>
<feature type="domain" description="PIN" evidence="9">
    <location>
        <begin position="6"/>
        <end position="119"/>
    </location>
</feature>
<comment type="cofactor">
    <cofactor evidence="1 8">
        <name>Mg(2+)</name>
        <dbReference type="ChEBI" id="CHEBI:18420"/>
    </cofactor>
</comment>
<dbReference type="InterPro" id="IPR002716">
    <property type="entry name" value="PIN_dom"/>
</dbReference>
<evidence type="ECO:0000256" key="3">
    <source>
        <dbReference type="ARBA" id="ARBA00022722"/>
    </source>
</evidence>
<dbReference type="PANTHER" id="PTHR33653">
    <property type="entry name" value="RIBONUCLEASE VAPC2"/>
    <property type="match status" value="1"/>
</dbReference>